<evidence type="ECO:0000313" key="10">
    <source>
        <dbReference type="Proteomes" id="UP000224854"/>
    </source>
</evidence>
<dbReference type="Proteomes" id="UP000224854">
    <property type="component" value="Unassembled WGS sequence"/>
</dbReference>
<comment type="cofactor">
    <cofactor evidence="1 8">
        <name>heme</name>
        <dbReference type="ChEBI" id="CHEBI:30413"/>
    </cofactor>
</comment>
<protein>
    <recommendedName>
        <fullName evidence="11">Cytochrome P450</fullName>
    </recommendedName>
</protein>
<keyword evidence="7" id="KW-0503">Monooxygenase</keyword>
<dbReference type="OrthoDB" id="6692864at2759"/>
<dbReference type="GO" id="GO:0016705">
    <property type="term" value="F:oxidoreductase activity, acting on paired donors, with incorporation or reduction of molecular oxygen"/>
    <property type="evidence" value="ECO:0007669"/>
    <property type="project" value="InterPro"/>
</dbReference>
<dbReference type="InterPro" id="IPR001128">
    <property type="entry name" value="Cyt_P450"/>
</dbReference>
<evidence type="ECO:0000256" key="4">
    <source>
        <dbReference type="ARBA" id="ARBA00022723"/>
    </source>
</evidence>
<evidence type="ECO:0000256" key="2">
    <source>
        <dbReference type="ARBA" id="ARBA00010617"/>
    </source>
</evidence>
<keyword evidence="3 8" id="KW-0349">Heme</keyword>
<dbReference type="InterPro" id="IPR036396">
    <property type="entry name" value="Cyt_P450_sf"/>
</dbReference>
<feature type="binding site" description="axial binding residue" evidence="8">
    <location>
        <position position="92"/>
    </location>
    <ligand>
        <name>heme</name>
        <dbReference type="ChEBI" id="CHEBI:30413"/>
    </ligand>
    <ligandPart>
        <name>Fe</name>
        <dbReference type="ChEBI" id="CHEBI:18248"/>
    </ligandPart>
</feature>
<evidence type="ECO:0000256" key="6">
    <source>
        <dbReference type="ARBA" id="ARBA00023004"/>
    </source>
</evidence>
<organism evidence="9 10">
    <name type="scientific">Ophiocordyceps australis</name>
    <dbReference type="NCBI Taxonomy" id="1399860"/>
    <lineage>
        <taxon>Eukaryota</taxon>
        <taxon>Fungi</taxon>
        <taxon>Dikarya</taxon>
        <taxon>Ascomycota</taxon>
        <taxon>Pezizomycotina</taxon>
        <taxon>Sordariomycetes</taxon>
        <taxon>Hypocreomycetidae</taxon>
        <taxon>Hypocreales</taxon>
        <taxon>Ophiocordycipitaceae</taxon>
        <taxon>Ophiocordyceps</taxon>
    </lineage>
</organism>
<evidence type="ECO:0000313" key="9">
    <source>
        <dbReference type="EMBL" id="PHH78380.1"/>
    </source>
</evidence>
<dbReference type="EMBL" id="NJEU01000226">
    <property type="protein sequence ID" value="PHH78380.1"/>
    <property type="molecule type" value="Genomic_DNA"/>
</dbReference>
<keyword evidence="5" id="KW-0560">Oxidoreductase</keyword>
<evidence type="ECO:0000256" key="3">
    <source>
        <dbReference type="ARBA" id="ARBA00022617"/>
    </source>
</evidence>
<gene>
    <name evidence="9" type="ORF">CDD82_3073</name>
</gene>
<dbReference type="Gene3D" id="1.10.630.10">
    <property type="entry name" value="Cytochrome P450"/>
    <property type="match status" value="1"/>
</dbReference>
<dbReference type="GO" id="GO:0020037">
    <property type="term" value="F:heme binding"/>
    <property type="evidence" value="ECO:0007669"/>
    <property type="project" value="InterPro"/>
</dbReference>
<dbReference type="AlphaFoldDB" id="A0A2C5ZF04"/>
<dbReference type="PANTHER" id="PTHR24305">
    <property type="entry name" value="CYTOCHROME P450"/>
    <property type="match status" value="1"/>
</dbReference>
<comment type="caution">
    <text evidence="9">The sequence shown here is derived from an EMBL/GenBank/DDBJ whole genome shotgun (WGS) entry which is preliminary data.</text>
</comment>
<evidence type="ECO:0000256" key="7">
    <source>
        <dbReference type="ARBA" id="ARBA00023033"/>
    </source>
</evidence>
<keyword evidence="4 8" id="KW-0479">Metal-binding</keyword>
<dbReference type="PRINTS" id="PR00385">
    <property type="entry name" value="P450"/>
</dbReference>
<evidence type="ECO:0000256" key="1">
    <source>
        <dbReference type="ARBA" id="ARBA00001971"/>
    </source>
</evidence>
<dbReference type="Pfam" id="PF00067">
    <property type="entry name" value="p450"/>
    <property type="match status" value="1"/>
</dbReference>
<dbReference type="GO" id="GO:0005506">
    <property type="term" value="F:iron ion binding"/>
    <property type="evidence" value="ECO:0007669"/>
    <property type="project" value="InterPro"/>
</dbReference>
<keyword evidence="6 8" id="KW-0408">Iron</keyword>
<dbReference type="PRINTS" id="PR00465">
    <property type="entry name" value="EP450IV"/>
</dbReference>
<dbReference type="PANTHER" id="PTHR24305:SF187">
    <property type="entry name" value="P450, PUTATIVE (EUROFUNG)-RELATED"/>
    <property type="match status" value="1"/>
</dbReference>
<reference evidence="9 10" key="1">
    <citation type="submission" date="2017-06" db="EMBL/GenBank/DDBJ databases">
        <title>Ant-infecting Ophiocordyceps genomes reveal a high diversity of potential behavioral manipulation genes and a possible major role for enterotoxins.</title>
        <authorList>
            <person name="De Bekker C."/>
            <person name="Evans H.C."/>
            <person name="Brachmann A."/>
            <person name="Hughes D.P."/>
        </authorList>
    </citation>
    <scope>NUCLEOTIDE SEQUENCE [LARGE SCALE GENOMIC DNA]</scope>
    <source>
        <strain evidence="9 10">1348a</strain>
    </source>
</reference>
<name>A0A2C5ZF04_9HYPO</name>
<dbReference type="InterPro" id="IPR002403">
    <property type="entry name" value="Cyt_P450_E_grp-IV"/>
</dbReference>
<evidence type="ECO:0000256" key="8">
    <source>
        <dbReference type="PIRSR" id="PIRSR602403-1"/>
    </source>
</evidence>
<dbReference type="SUPFAM" id="SSF48264">
    <property type="entry name" value="Cytochrome P450"/>
    <property type="match status" value="1"/>
</dbReference>
<keyword evidence="10" id="KW-1185">Reference proteome</keyword>
<proteinExistence type="inferred from homology"/>
<accession>A0A2C5ZF04</accession>
<comment type="similarity">
    <text evidence="2">Belongs to the cytochrome P450 family.</text>
</comment>
<dbReference type="GO" id="GO:0004497">
    <property type="term" value="F:monooxygenase activity"/>
    <property type="evidence" value="ECO:0007669"/>
    <property type="project" value="UniProtKB-KW"/>
</dbReference>
<evidence type="ECO:0008006" key="11">
    <source>
        <dbReference type="Google" id="ProtNLM"/>
    </source>
</evidence>
<evidence type="ECO:0000256" key="5">
    <source>
        <dbReference type="ARBA" id="ARBA00023002"/>
    </source>
</evidence>
<sequence length="158" mass="18052">MEILNGIIWETLRLYPPVPCFPQRQTPAKGAMVAGKFVAGGTVIQIPQYVLGRDENLFPRATEFIPERWFSSPHLIKDKTAFMPFAGGPYNCAGQQLAMVNLRVTISQIIMRYEMIFAPDRDDPIAEFEQGLSEYFILQPSPLYLRFSKRRYNGTDKS</sequence>
<dbReference type="InterPro" id="IPR050121">
    <property type="entry name" value="Cytochrome_P450_monoxygenase"/>
</dbReference>